<keyword evidence="2" id="KW-1185">Reference proteome</keyword>
<evidence type="ECO:0000313" key="2">
    <source>
        <dbReference type="Proteomes" id="UP001153331"/>
    </source>
</evidence>
<organism evidence="1 2">
    <name type="scientific">Boeremia exigua</name>
    <dbReference type="NCBI Taxonomy" id="749465"/>
    <lineage>
        <taxon>Eukaryota</taxon>
        <taxon>Fungi</taxon>
        <taxon>Dikarya</taxon>
        <taxon>Ascomycota</taxon>
        <taxon>Pezizomycotina</taxon>
        <taxon>Dothideomycetes</taxon>
        <taxon>Pleosporomycetidae</taxon>
        <taxon>Pleosporales</taxon>
        <taxon>Pleosporineae</taxon>
        <taxon>Didymellaceae</taxon>
        <taxon>Boeremia</taxon>
    </lineage>
</organism>
<evidence type="ECO:0000313" key="1">
    <source>
        <dbReference type="EMBL" id="KAJ8116653.1"/>
    </source>
</evidence>
<sequence>MTANQAPSGREIWLDGLRGVAAVIVVWFHMTAGKLATPYQSFWDSPASENRHLFQIAPFRIIFSGSGMVDVFFVISGYSISIGLIRLRNEGSLMRFYQRLASSVVRRMFRLCFPVAVMMLASHVLYYAALYTIAFKDGTGCPGAEPWGSPVPHIQCLVRSFIGIVNADNIQNLTLNDHFWTIPVEIRGSMKVYLILLGLSNARETARKMIIGLLCVRAWWNGTPEFLAFFAGVLFAELNASVMLKQSEIHEHIPPYHHIDQESSISKIKLNRLSDVGKYLVFLVSIYLVCLPIRIQPDGTIDANFPPDWFFLNFIPPLSWWVTETTMRTWHTFGAILVVGGLHVLSRLCAPFETRAAQFLGEMGDSVCSLDADNTFDRSSIAAGQ</sequence>
<name>A0ACC2ING3_9PLEO</name>
<accession>A0ACC2ING3</accession>
<reference evidence="1" key="1">
    <citation type="submission" date="2022-11" db="EMBL/GenBank/DDBJ databases">
        <title>Genome Sequence of Boeremia exigua.</title>
        <authorList>
            <person name="Buettner E."/>
        </authorList>
    </citation>
    <scope>NUCLEOTIDE SEQUENCE</scope>
    <source>
        <strain evidence="1">CU02</strain>
    </source>
</reference>
<dbReference type="EMBL" id="JAPHNI010000085">
    <property type="protein sequence ID" value="KAJ8116653.1"/>
    <property type="molecule type" value="Genomic_DNA"/>
</dbReference>
<comment type="caution">
    <text evidence="1">The sequence shown here is derived from an EMBL/GenBank/DDBJ whole genome shotgun (WGS) entry which is preliminary data.</text>
</comment>
<dbReference type="Proteomes" id="UP001153331">
    <property type="component" value="Unassembled WGS sequence"/>
</dbReference>
<protein>
    <submittedName>
        <fullName evidence="1">Uncharacterized protein</fullName>
    </submittedName>
</protein>
<gene>
    <name evidence="1" type="ORF">OPT61_g1973</name>
</gene>
<proteinExistence type="predicted"/>